<dbReference type="Proteomes" id="UP000029085">
    <property type="component" value="Unassembled WGS sequence"/>
</dbReference>
<sequence>MSALALALIATVLYALASHQLAGHAEGLRPAPRRWLLLALPAVGLHAAVHGWAWQQMGSADLHFFAALSLVGLGMAALTTALGPAQRIEALGIIVFPLAAAVLLAYAFLGGSLPRAGLDWRLQLHALMALMAYATLAVATLLALMLWFQDHALRQRHLGTWMRLLPPLTQMETLLFRSLAAGFVLLSLTLLTGVLFVDDLFAQDLGHKTVLSILSWAVLAVLLFGRWRWGWRGPRAAKLTLFAMVLLLLAFFGSKFVYELVLHRP</sequence>
<dbReference type="EMBL" id="AVCJ01000051">
    <property type="protein sequence ID" value="KFL35526.1"/>
    <property type="molecule type" value="Genomic_DNA"/>
</dbReference>
<keyword evidence="1" id="KW-0472">Membrane</keyword>
<feature type="transmembrane region" description="Helical" evidence="1">
    <location>
        <begin position="129"/>
        <end position="148"/>
    </location>
</feature>
<feature type="transmembrane region" description="Helical" evidence="1">
    <location>
        <begin position="174"/>
        <end position="197"/>
    </location>
</feature>
<dbReference type="STRING" id="1121014.N788_08610"/>
<dbReference type="InterPro" id="IPR052372">
    <property type="entry name" value="YpjD/HemX"/>
</dbReference>
<keyword evidence="4" id="KW-1185">Reference proteome</keyword>
<comment type="caution">
    <text evidence="3">The sequence shown here is derived from an EMBL/GenBank/DDBJ whole genome shotgun (WGS) entry which is preliminary data.</text>
</comment>
<organism evidence="3 4">
    <name type="scientific">Arenimonas donghaensis DSM 18148 = HO3-R19</name>
    <dbReference type="NCBI Taxonomy" id="1121014"/>
    <lineage>
        <taxon>Bacteria</taxon>
        <taxon>Pseudomonadati</taxon>
        <taxon>Pseudomonadota</taxon>
        <taxon>Gammaproteobacteria</taxon>
        <taxon>Lysobacterales</taxon>
        <taxon>Lysobacteraceae</taxon>
        <taxon>Arenimonas</taxon>
    </lineage>
</organism>
<dbReference type="RefSeq" id="WP_034226016.1">
    <property type="nucleotide sequence ID" value="NZ_AVCJ01000051.1"/>
</dbReference>
<keyword evidence="1" id="KW-0812">Transmembrane</keyword>
<dbReference type="PANTHER" id="PTHR38034">
    <property type="entry name" value="INNER MEMBRANE PROTEIN YPJD"/>
    <property type="match status" value="1"/>
</dbReference>
<name>A0A087MF73_9GAMM</name>
<dbReference type="AlphaFoldDB" id="A0A087MF73"/>
<dbReference type="Pfam" id="PF01578">
    <property type="entry name" value="Cytochrom_C_asm"/>
    <property type="match status" value="1"/>
</dbReference>
<dbReference type="InterPro" id="IPR002541">
    <property type="entry name" value="Cyt_c_assembly"/>
</dbReference>
<feature type="transmembrane region" description="Helical" evidence="1">
    <location>
        <begin position="239"/>
        <end position="258"/>
    </location>
</feature>
<feature type="transmembrane region" description="Helical" evidence="1">
    <location>
        <begin position="62"/>
        <end position="83"/>
    </location>
</feature>
<evidence type="ECO:0000256" key="1">
    <source>
        <dbReference type="SAM" id="Phobius"/>
    </source>
</evidence>
<feature type="transmembrane region" description="Helical" evidence="1">
    <location>
        <begin position="90"/>
        <end position="109"/>
    </location>
</feature>
<reference evidence="4" key="1">
    <citation type="submission" date="2013-08" db="EMBL/GenBank/DDBJ databases">
        <title>Genome sequencing of Arenimonas donghaensis.</title>
        <authorList>
            <person name="Chen F."/>
            <person name="Wang G."/>
        </authorList>
    </citation>
    <scope>NUCLEOTIDE SEQUENCE [LARGE SCALE GENOMIC DNA]</scope>
    <source>
        <strain evidence="4">HO3-R19</strain>
    </source>
</reference>
<feature type="transmembrane region" description="Helical" evidence="1">
    <location>
        <begin position="209"/>
        <end position="227"/>
    </location>
</feature>
<keyword evidence="1" id="KW-1133">Transmembrane helix</keyword>
<dbReference type="GO" id="GO:0017004">
    <property type="term" value="P:cytochrome complex assembly"/>
    <property type="evidence" value="ECO:0007669"/>
    <property type="project" value="InterPro"/>
</dbReference>
<evidence type="ECO:0000313" key="3">
    <source>
        <dbReference type="EMBL" id="KFL35526.1"/>
    </source>
</evidence>
<dbReference type="GO" id="GO:0005886">
    <property type="term" value="C:plasma membrane"/>
    <property type="evidence" value="ECO:0007669"/>
    <property type="project" value="TreeGrafter"/>
</dbReference>
<dbReference type="PATRIC" id="fig|1121014.3.peg.2620"/>
<proteinExistence type="predicted"/>
<gene>
    <name evidence="3" type="ORF">N788_08610</name>
</gene>
<feature type="domain" description="Cytochrome c assembly protein" evidence="2">
    <location>
        <begin position="51"/>
        <end position="260"/>
    </location>
</feature>
<accession>A0A087MF73</accession>
<dbReference type="GO" id="GO:0020037">
    <property type="term" value="F:heme binding"/>
    <property type="evidence" value="ECO:0007669"/>
    <property type="project" value="InterPro"/>
</dbReference>
<evidence type="ECO:0000313" key="4">
    <source>
        <dbReference type="Proteomes" id="UP000029085"/>
    </source>
</evidence>
<dbReference type="PANTHER" id="PTHR38034:SF1">
    <property type="entry name" value="INNER MEMBRANE PROTEIN YPJD"/>
    <property type="match status" value="1"/>
</dbReference>
<reference evidence="3 4" key="2">
    <citation type="journal article" date="2015" name="Stand. Genomic Sci.">
        <title>High quality draft genomic sequence of Arenimonas donghaensis DSM 18148(T).</title>
        <authorList>
            <person name="Chen F."/>
            <person name="Wang H."/>
            <person name="Cao Y."/>
            <person name="Li X."/>
            <person name="Wang G."/>
        </authorList>
    </citation>
    <scope>NUCLEOTIDE SEQUENCE [LARGE SCALE GENOMIC DNA]</scope>
    <source>
        <strain evidence="3 4">HO3-R19</strain>
    </source>
</reference>
<evidence type="ECO:0000259" key="2">
    <source>
        <dbReference type="Pfam" id="PF01578"/>
    </source>
</evidence>
<protein>
    <recommendedName>
        <fullName evidence="2">Cytochrome c assembly protein domain-containing protein</fullName>
    </recommendedName>
</protein>